<dbReference type="InterPro" id="IPR021214">
    <property type="entry name" value="DUF2568"/>
</dbReference>
<comment type="caution">
    <text evidence="2">The sequence shown here is derived from an EMBL/GenBank/DDBJ whole genome shotgun (WGS) entry which is preliminary data.</text>
</comment>
<name>A0A918C9J4_9DEIO</name>
<dbReference type="Pfam" id="PF10823">
    <property type="entry name" value="DUF2568"/>
    <property type="match status" value="1"/>
</dbReference>
<feature type="transmembrane region" description="Helical" evidence="1">
    <location>
        <begin position="89"/>
        <end position="108"/>
    </location>
</feature>
<dbReference type="RefSeq" id="WP_189091032.1">
    <property type="nucleotide sequence ID" value="NZ_BMQL01000014.1"/>
</dbReference>
<reference evidence="2" key="1">
    <citation type="journal article" date="2014" name="Int. J. Syst. Evol. Microbiol.">
        <title>Complete genome sequence of Corynebacterium casei LMG S-19264T (=DSM 44701T), isolated from a smear-ripened cheese.</title>
        <authorList>
            <consortium name="US DOE Joint Genome Institute (JGI-PGF)"/>
            <person name="Walter F."/>
            <person name="Albersmeier A."/>
            <person name="Kalinowski J."/>
            <person name="Ruckert C."/>
        </authorList>
    </citation>
    <scope>NUCLEOTIDE SEQUENCE</scope>
    <source>
        <strain evidence="2">JCM 31311</strain>
    </source>
</reference>
<evidence type="ECO:0000313" key="2">
    <source>
        <dbReference type="EMBL" id="GGR12612.1"/>
    </source>
</evidence>
<evidence type="ECO:0008006" key="4">
    <source>
        <dbReference type="Google" id="ProtNLM"/>
    </source>
</evidence>
<sequence>MLKAVLLTLAFALELVMLAAVASWGLRSGTTTAVRLLLGIGAPVAFAVVWGLFMAPRAAFPLAAPAHLALELLLYGLAALGLATTSRPGLAALFLGVALVVTLLVRALRLDTP</sequence>
<evidence type="ECO:0000313" key="3">
    <source>
        <dbReference type="Proteomes" id="UP000603865"/>
    </source>
</evidence>
<dbReference type="EMBL" id="BMQL01000014">
    <property type="protein sequence ID" value="GGR12612.1"/>
    <property type="molecule type" value="Genomic_DNA"/>
</dbReference>
<proteinExistence type="predicted"/>
<organism evidence="2 3">
    <name type="scientific">Deinococcus ruber</name>
    <dbReference type="NCBI Taxonomy" id="1848197"/>
    <lineage>
        <taxon>Bacteria</taxon>
        <taxon>Thermotogati</taxon>
        <taxon>Deinococcota</taxon>
        <taxon>Deinococci</taxon>
        <taxon>Deinococcales</taxon>
        <taxon>Deinococcaceae</taxon>
        <taxon>Deinococcus</taxon>
    </lineage>
</organism>
<protein>
    <recommendedName>
        <fullName evidence="4">DUF2568 domain-containing protein</fullName>
    </recommendedName>
</protein>
<evidence type="ECO:0000256" key="1">
    <source>
        <dbReference type="SAM" id="Phobius"/>
    </source>
</evidence>
<feature type="transmembrane region" description="Helical" evidence="1">
    <location>
        <begin position="34"/>
        <end position="55"/>
    </location>
</feature>
<dbReference type="AlphaFoldDB" id="A0A918C9J4"/>
<feature type="transmembrane region" description="Helical" evidence="1">
    <location>
        <begin position="62"/>
        <end position="83"/>
    </location>
</feature>
<dbReference type="Proteomes" id="UP000603865">
    <property type="component" value="Unassembled WGS sequence"/>
</dbReference>
<keyword evidence="1" id="KW-0472">Membrane</keyword>
<keyword evidence="1" id="KW-0812">Transmembrane</keyword>
<keyword evidence="3" id="KW-1185">Reference proteome</keyword>
<gene>
    <name evidence="2" type="ORF">GCM10008957_26970</name>
</gene>
<reference evidence="2" key="2">
    <citation type="submission" date="2020-09" db="EMBL/GenBank/DDBJ databases">
        <authorList>
            <person name="Sun Q."/>
            <person name="Ohkuma M."/>
        </authorList>
    </citation>
    <scope>NUCLEOTIDE SEQUENCE</scope>
    <source>
        <strain evidence="2">JCM 31311</strain>
    </source>
</reference>
<accession>A0A918C9J4</accession>
<keyword evidence="1" id="KW-1133">Transmembrane helix</keyword>